<feature type="compositionally biased region" description="Basic residues" evidence="7">
    <location>
        <begin position="475"/>
        <end position="490"/>
    </location>
</feature>
<evidence type="ECO:0000256" key="2">
    <source>
        <dbReference type="ARBA" id="ARBA00022980"/>
    </source>
</evidence>
<evidence type="ECO:0000313" key="9">
    <source>
        <dbReference type="EMBL" id="GAV29281.1"/>
    </source>
</evidence>
<protein>
    <recommendedName>
        <fullName evidence="4">Small ribosomal subunit protein uS9m</fullName>
    </recommendedName>
    <alternativeName>
        <fullName evidence="5">37S ribosomal protein S9, mitochondrial</fullName>
    </alternativeName>
</protein>
<evidence type="ECO:0000256" key="3">
    <source>
        <dbReference type="ARBA" id="ARBA00023274"/>
    </source>
</evidence>
<evidence type="ECO:0000259" key="8">
    <source>
        <dbReference type="Pfam" id="PF01926"/>
    </source>
</evidence>
<dbReference type="InterPro" id="IPR027417">
    <property type="entry name" value="P-loop_NTPase"/>
</dbReference>
<comment type="caution">
    <text evidence="9">The sequence shown here is derived from an EMBL/GenBank/DDBJ whole genome shotgun (WGS) entry which is preliminary data.</text>
</comment>
<dbReference type="GO" id="GO:0005763">
    <property type="term" value="C:mitochondrial small ribosomal subunit"/>
    <property type="evidence" value="ECO:0007669"/>
    <property type="project" value="TreeGrafter"/>
</dbReference>
<feature type="domain" description="G" evidence="8">
    <location>
        <begin position="127"/>
        <end position="191"/>
    </location>
</feature>
<dbReference type="NCBIfam" id="NF001099">
    <property type="entry name" value="PRK00132.1"/>
    <property type="match status" value="1"/>
</dbReference>
<dbReference type="AlphaFoldDB" id="A0A1Q2YIH6"/>
<gene>
    <name evidence="9" type="ORF">PMKS-002763</name>
</gene>
<evidence type="ECO:0000256" key="4">
    <source>
        <dbReference type="ARBA" id="ARBA00039318"/>
    </source>
</evidence>
<dbReference type="FunFam" id="3.30.230.10:FF:000001">
    <property type="entry name" value="30S ribosomal protein S9"/>
    <property type="match status" value="1"/>
</dbReference>
<dbReference type="InterPro" id="IPR000754">
    <property type="entry name" value="Ribosomal_uS9"/>
</dbReference>
<dbReference type="GO" id="GO:0003723">
    <property type="term" value="F:RNA binding"/>
    <property type="evidence" value="ECO:0007669"/>
    <property type="project" value="TreeGrafter"/>
</dbReference>
<evidence type="ECO:0000256" key="7">
    <source>
        <dbReference type="SAM" id="MobiDB-lite"/>
    </source>
</evidence>
<dbReference type="GO" id="GO:0003735">
    <property type="term" value="F:structural constituent of ribosome"/>
    <property type="evidence" value="ECO:0007669"/>
    <property type="project" value="InterPro"/>
</dbReference>
<dbReference type="SUPFAM" id="SSF54211">
    <property type="entry name" value="Ribosomal protein S5 domain 2-like"/>
    <property type="match status" value="1"/>
</dbReference>
<dbReference type="InterPro" id="IPR023035">
    <property type="entry name" value="Ribosomal_uS9_bac/plastid"/>
</dbReference>
<dbReference type="InterPro" id="IPR006073">
    <property type="entry name" value="GTP-bd"/>
</dbReference>
<dbReference type="PANTHER" id="PTHR21569">
    <property type="entry name" value="RIBOSOMAL PROTEIN S9"/>
    <property type="match status" value="1"/>
</dbReference>
<evidence type="ECO:0000256" key="1">
    <source>
        <dbReference type="ARBA" id="ARBA00005251"/>
    </source>
</evidence>
<feature type="region of interest" description="Disordered" evidence="7">
    <location>
        <begin position="465"/>
        <end position="490"/>
    </location>
</feature>
<feature type="region of interest" description="Disordered" evidence="7">
    <location>
        <begin position="43"/>
        <end position="66"/>
    </location>
</feature>
<dbReference type="Proteomes" id="UP000186136">
    <property type="component" value="Unassembled WGS sequence"/>
</dbReference>
<dbReference type="Pfam" id="PF01926">
    <property type="entry name" value="MMR_HSR1"/>
    <property type="match status" value="1"/>
</dbReference>
<keyword evidence="10" id="KW-1185">Reference proteome</keyword>
<accession>A0A1Q2YIH6</accession>
<dbReference type="InterPro" id="IPR014721">
    <property type="entry name" value="Ribsml_uS5_D2-typ_fold_subgr"/>
</dbReference>
<dbReference type="InterPro" id="IPR020568">
    <property type="entry name" value="Ribosomal_Su5_D2-typ_SF"/>
</dbReference>
<proteinExistence type="inferred from homology"/>
<dbReference type="SUPFAM" id="SSF52540">
    <property type="entry name" value="P-loop containing nucleoside triphosphate hydrolases"/>
    <property type="match status" value="1"/>
</dbReference>
<dbReference type="Pfam" id="PF00380">
    <property type="entry name" value="Ribosomal_S9"/>
    <property type="match status" value="1"/>
</dbReference>
<dbReference type="OrthoDB" id="10254627at2759"/>
<keyword evidence="3 6" id="KW-0687">Ribonucleoprotein</keyword>
<dbReference type="Gene3D" id="3.40.50.300">
    <property type="entry name" value="P-loop containing nucleotide triphosphate hydrolases"/>
    <property type="match status" value="1"/>
</dbReference>
<evidence type="ECO:0000256" key="6">
    <source>
        <dbReference type="RuleBase" id="RU003815"/>
    </source>
</evidence>
<feature type="compositionally biased region" description="Basic and acidic residues" evidence="7">
    <location>
        <begin position="43"/>
        <end position="53"/>
    </location>
</feature>
<dbReference type="InterPro" id="IPR020574">
    <property type="entry name" value="Ribosomal_uS9_CS"/>
</dbReference>
<organism evidence="9 10">
    <name type="scientific">Pichia membranifaciens</name>
    <dbReference type="NCBI Taxonomy" id="4926"/>
    <lineage>
        <taxon>Eukaryota</taxon>
        <taxon>Fungi</taxon>
        <taxon>Dikarya</taxon>
        <taxon>Ascomycota</taxon>
        <taxon>Saccharomycotina</taxon>
        <taxon>Pichiomycetes</taxon>
        <taxon>Pichiales</taxon>
        <taxon>Pichiaceae</taxon>
        <taxon>Pichia</taxon>
    </lineage>
</organism>
<dbReference type="GO" id="GO:0005525">
    <property type="term" value="F:GTP binding"/>
    <property type="evidence" value="ECO:0007669"/>
    <property type="project" value="InterPro"/>
</dbReference>
<dbReference type="EMBL" id="BDGI01000108">
    <property type="protein sequence ID" value="GAV29281.1"/>
    <property type="molecule type" value="Genomic_DNA"/>
</dbReference>
<feature type="compositionally biased region" description="Basic and acidic residues" evidence="7">
    <location>
        <begin position="465"/>
        <end position="474"/>
    </location>
</feature>
<evidence type="ECO:0000256" key="5">
    <source>
        <dbReference type="ARBA" id="ARBA00042623"/>
    </source>
</evidence>
<dbReference type="GO" id="GO:0006412">
    <property type="term" value="P:translation"/>
    <property type="evidence" value="ECO:0007669"/>
    <property type="project" value="InterPro"/>
</dbReference>
<dbReference type="Gene3D" id="3.30.230.10">
    <property type="match status" value="1"/>
</dbReference>
<dbReference type="PANTHER" id="PTHR21569:SF1">
    <property type="entry name" value="SMALL RIBOSOMAL SUBUNIT PROTEIN US9M"/>
    <property type="match status" value="1"/>
</dbReference>
<evidence type="ECO:0000313" key="10">
    <source>
        <dbReference type="Proteomes" id="UP000186136"/>
    </source>
</evidence>
<sequence length="490" mass="55224">MRSTHFSLLGSSQFWRRCLSTVQNEKSKNSNLKALLAKSEEAELASKKPEVPKQNKAKKHDPHDNYGSEIMKELAKLTALPLKWKASHKEYTSIAGFLTLAQVALEWSIYDYKKIPTMEVAGKELPEVIFLGRCNVGKSSLINALLSKKKDTVVQSYARVKNQAGYTPCLNFYNVGGRFRLVDCPGYAAAVSPEPIPGAATEAVEPEVTIQEPEKADVARNRQFNGMMFQPQNRLYNDPLVSRFIPELEARRLVPAIPTFYSRNPYHEMHMNKLQDLLNKNATLPFDRRTSTGSWLRFNQYKERAGGELLKETEYLALVNVLKRLDAIDVELRSDELNSVLAEYMRKQNVNQAGSDLKTLDDKGRAVAVGRRKASSAKIYVVEGDGQVMVNGKSLEVVFPKEQDRMKLLYPLQIVESESKFNIFGLVRGGGSTGQIEALQLALAKSLCIHNPLYKQRLSAAGVLHRDPRSVERKKPGKKKARKMPTWVKR</sequence>
<dbReference type="PROSITE" id="PS00360">
    <property type="entry name" value="RIBOSOMAL_S9"/>
    <property type="match status" value="1"/>
</dbReference>
<reference evidence="9 10" key="1">
    <citation type="submission" date="2016-08" db="EMBL/GenBank/DDBJ databases">
        <title>Whole genome shotgun sequence of Pichia membranifaciens KS47-1.</title>
        <authorList>
            <person name="Konishi M."/>
            <person name="Ishida M."/>
            <person name="Arakawa T."/>
            <person name="Kato Y."/>
            <person name="Horiuchi J."/>
        </authorList>
    </citation>
    <scope>NUCLEOTIDE SEQUENCE [LARGE SCALE GENOMIC DNA]</scope>
    <source>
        <strain evidence="9 10">KS47-1</strain>
    </source>
</reference>
<keyword evidence="2 6" id="KW-0689">Ribosomal protein</keyword>
<name>A0A1Q2YIH6_9ASCO</name>
<comment type="similarity">
    <text evidence="1 6">Belongs to the universal ribosomal protein uS9 family.</text>
</comment>